<dbReference type="EMBL" id="RCIY01000065">
    <property type="protein sequence ID" value="TGG81564.1"/>
    <property type="molecule type" value="Genomic_DNA"/>
</dbReference>
<comment type="caution">
    <text evidence="1">The sequence shown here is derived from an EMBL/GenBank/DDBJ whole genome shotgun (WGS) entry which is preliminary data.</text>
</comment>
<evidence type="ECO:0000313" key="2">
    <source>
        <dbReference type="Proteomes" id="UP000298111"/>
    </source>
</evidence>
<gene>
    <name evidence="1" type="ORF">D8771_19330</name>
</gene>
<dbReference type="Proteomes" id="UP000298111">
    <property type="component" value="Unassembled WGS sequence"/>
</dbReference>
<protein>
    <submittedName>
        <fullName evidence="1">Uncharacterized protein</fullName>
    </submittedName>
</protein>
<dbReference type="AlphaFoldDB" id="A0A8H1QPI8"/>
<organism evidence="1 2">
    <name type="scientific">Streptomyces albus</name>
    <dbReference type="NCBI Taxonomy" id="1888"/>
    <lineage>
        <taxon>Bacteria</taxon>
        <taxon>Bacillati</taxon>
        <taxon>Actinomycetota</taxon>
        <taxon>Actinomycetes</taxon>
        <taxon>Kitasatosporales</taxon>
        <taxon>Streptomycetaceae</taxon>
        <taxon>Streptomyces</taxon>
    </lineage>
</organism>
<evidence type="ECO:0000313" key="1">
    <source>
        <dbReference type="EMBL" id="TGG81564.1"/>
    </source>
</evidence>
<accession>A0A8H1QPI8</accession>
<reference evidence="1 2" key="1">
    <citation type="submission" date="2018-10" db="EMBL/GenBank/DDBJ databases">
        <title>Isolation of pseudouridimycin from Streptomyces albus DSM 40763.</title>
        <authorList>
            <person name="Rosenqvist P."/>
            <person name="Metsae-Ketelae M."/>
            <person name="Virta P."/>
        </authorList>
    </citation>
    <scope>NUCLEOTIDE SEQUENCE [LARGE SCALE GENOMIC DNA]</scope>
    <source>
        <strain evidence="1 2">DSM 40763</strain>
    </source>
</reference>
<sequence length="106" mass="11809">MAIDRQEVADMTHGTRLLTLPLRLFLPAGGRHRASGSCPSVSPPHSPDLTTLVLRGEDIALVRPYVIAHERRGEARRQRVHRRSLWLAVHGLDFGPRPRHGVEVSA</sequence>
<proteinExistence type="predicted"/>
<name>A0A8H1QPI8_9ACTN</name>